<organism evidence="9 10">
    <name type="scientific">Stegodyphus mimosarum</name>
    <name type="common">African social velvet spider</name>
    <dbReference type="NCBI Taxonomy" id="407821"/>
    <lineage>
        <taxon>Eukaryota</taxon>
        <taxon>Metazoa</taxon>
        <taxon>Ecdysozoa</taxon>
        <taxon>Arthropoda</taxon>
        <taxon>Chelicerata</taxon>
        <taxon>Arachnida</taxon>
        <taxon>Araneae</taxon>
        <taxon>Araneomorphae</taxon>
        <taxon>Entelegynae</taxon>
        <taxon>Eresoidea</taxon>
        <taxon>Eresidae</taxon>
        <taxon>Stegodyphus</taxon>
    </lineage>
</organism>
<dbReference type="InterPro" id="IPR013087">
    <property type="entry name" value="Znf_C2H2_type"/>
</dbReference>
<keyword evidence="3" id="KW-0677">Repeat</keyword>
<dbReference type="PANTHER" id="PTHR23235">
    <property type="entry name" value="KRUEPPEL-LIKE TRANSCRIPTION FACTOR"/>
    <property type="match status" value="1"/>
</dbReference>
<accession>A0A087UEB7</accession>
<dbReference type="GO" id="GO:0000978">
    <property type="term" value="F:RNA polymerase II cis-regulatory region sequence-specific DNA binding"/>
    <property type="evidence" value="ECO:0007669"/>
    <property type="project" value="TreeGrafter"/>
</dbReference>
<dbReference type="Gene3D" id="3.30.160.60">
    <property type="entry name" value="Classic Zinc Finger"/>
    <property type="match status" value="3"/>
</dbReference>
<dbReference type="FunFam" id="3.30.160.60:FF:000690">
    <property type="entry name" value="Zinc finger protein 354C"/>
    <property type="match status" value="1"/>
</dbReference>
<dbReference type="PANTHER" id="PTHR23235:SF142">
    <property type="entry name" value="ZINC FINGER PROTEIN 384"/>
    <property type="match status" value="1"/>
</dbReference>
<comment type="subcellular location">
    <subcellularLocation>
        <location evidence="1">Nucleus</location>
    </subcellularLocation>
</comment>
<keyword evidence="5" id="KW-0862">Zinc</keyword>
<dbReference type="SUPFAM" id="SSF57667">
    <property type="entry name" value="beta-beta-alpha zinc fingers"/>
    <property type="match status" value="2"/>
</dbReference>
<evidence type="ECO:0000256" key="6">
    <source>
        <dbReference type="ARBA" id="ARBA00023242"/>
    </source>
</evidence>
<keyword evidence="4 7" id="KW-0863">Zinc-finger</keyword>
<dbReference type="OrthoDB" id="6478496at2759"/>
<dbReference type="STRING" id="407821.A0A087UEB7"/>
<dbReference type="InterPro" id="IPR036236">
    <property type="entry name" value="Znf_C2H2_sf"/>
</dbReference>
<keyword evidence="2" id="KW-0479">Metal-binding</keyword>
<keyword evidence="10" id="KW-1185">Reference proteome</keyword>
<evidence type="ECO:0000259" key="8">
    <source>
        <dbReference type="PROSITE" id="PS50157"/>
    </source>
</evidence>
<dbReference type="EMBL" id="KK119431">
    <property type="protein sequence ID" value="KFM75706.1"/>
    <property type="molecule type" value="Genomic_DNA"/>
</dbReference>
<dbReference type="Pfam" id="PF00096">
    <property type="entry name" value="zf-C2H2"/>
    <property type="match status" value="1"/>
</dbReference>
<feature type="non-terminal residue" evidence="9">
    <location>
        <position position="108"/>
    </location>
</feature>
<dbReference type="FunFam" id="3.30.160.60:FF:000145">
    <property type="entry name" value="Zinc finger protein 574"/>
    <property type="match status" value="1"/>
</dbReference>
<evidence type="ECO:0000256" key="2">
    <source>
        <dbReference type="ARBA" id="ARBA00022723"/>
    </source>
</evidence>
<dbReference type="PROSITE" id="PS00028">
    <property type="entry name" value="ZINC_FINGER_C2H2_1"/>
    <property type="match status" value="3"/>
</dbReference>
<evidence type="ECO:0000256" key="3">
    <source>
        <dbReference type="ARBA" id="ARBA00022737"/>
    </source>
</evidence>
<evidence type="ECO:0000256" key="7">
    <source>
        <dbReference type="PROSITE-ProRule" id="PRU00042"/>
    </source>
</evidence>
<gene>
    <name evidence="9" type="ORF">X975_00412</name>
</gene>
<sequence length="108" mass="12446">MKESQADKNIFSFSSTIAASSGGFYTLHFCHICNKSFSLKGNLKKHLNLHTGERPFCCNVCKKTFAQKGNLKIHMRIHTGERPYACKFCSKKFSQYFALKRHVRTHLK</sequence>
<dbReference type="FunFam" id="3.30.160.60:FF:002493">
    <property type="entry name" value="Zinc finger protein"/>
    <property type="match status" value="1"/>
</dbReference>
<feature type="domain" description="C2H2-type" evidence="8">
    <location>
        <begin position="28"/>
        <end position="55"/>
    </location>
</feature>
<keyword evidence="6" id="KW-0539">Nucleus</keyword>
<dbReference type="GO" id="GO:0000981">
    <property type="term" value="F:DNA-binding transcription factor activity, RNA polymerase II-specific"/>
    <property type="evidence" value="ECO:0007669"/>
    <property type="project" value="TreeGrafter"/>
</dbReference>
<reference evidence="9 10" key="1">
    <citation type="submission" date="2013-11" db="EMBL/GenBank/DDBJ databases">
        <title>Genome sequencing of Stegodyphus mimosarum.</title>
        <authorList>
            <person name="Bechsgaard J."/>
        </authorList>
    </citation>
    <scope>NUCLEOTIDE SEQUENCE [LARGE SCALE GENOMIC DNA]</scope>
</reference>
<dbReference type="Pfam" id="PF13465">
    <property type="entry name" value="zf-H2C2_2"/>
    <property type="match status" value="1"/>
</dbReference>
<evidence type="ECO:0000256" key="4">
    <source>
        <dbReference type="ARBA" id="ARBA00022771"/>
    </source>
</evidence>
<dbReference type="PROSITE" id="PS50157">
    <property type="entry name" value="ZINC_FINGER_C2H2_2"/>
    <property type="match status" value="3"/>
</dbReference>
<evidence type="ECO:0000313" key="10">
    <source>
        <dbReference type="Proteomes" id="UP000054359"/>
    </source>
</evidence>
<dbReference type="AlphaFoldDB" id="A0A087UEB7"/>
<dbReference type="OMA" id="CSKKPFV"/>
<feature type="domain" description="C2H2-type" evidence="8">
    <location>
        <begin position="56"/>
        <end position="83"/>
    </location>
</feature>
<dbReference type="SMART" id="SM00355">
    <property type="entry name" value="ZnF_C2H2"/>
    <property type="match status" value="3"/>
</dbReference>
<dbReference type="Proteomes" id="UP000054359">
    <property type="component" value="Unassembled WGS sequence"/>
</dbReference>
<evidence type="ECO:0000256" key="5">
    <source>
        <dbReference type="ARBA" id="ARBA00022833"/>
    </source>
</evidence>
<dbReference type="GO" id="GO:0005634">
    <property type="term" value="C:nucleus"/>
    <property type="evidence" value="ECO:0007669"/>
    <property type="project" value="UniProtKB-SubCell"/>
</dbReference>
<evidence type="ECO:0000256" key="1">
    <source>
        <dbReference type="ARBA" id="ARBA00004123"/>
    </source>
</evidence>
<feature type="domain" description="C2H2-type" evidence="8">
    <location>
        <begin position="84"/>
        <end position="108"/>
    </location>
</feature>
<dbReference type="GO" id="GO:0008270">
    <property type="term" value="F:zinc ion binding"/>
    <property type="evidence" value="ECO:0007669"/>
    <property type="project" value="UniProtKB-KW"/>
</dbReference>
<proteinExistence type="predicted"/>
<name>A0A087UEB7_STEMI</name>
<evidence type="ECO:0000313" key="9">
    <source>
        <dbReference type="EMBL" id="KFM75706.1"/>
    </source>
</evidence>
<dbReference type="GO" id="GO:0003682">
    <property type="term" value="F:chromatin binding"/>
    <property type="evidence" value="ECO:0007669"/>
    <property type="project" value="UniProtKB-ARBA"/>
</dbReference>
<protein>
    <submittedName>
        <fullName evidence="9">Putative zinc finger and SCAN domain-containing protein 5D</fullName>
    </submittedName>
</protein>